<feature type="binding site" evidence="11">
    <location>
        <position position="115"/>
    </location>
    <ligand>
        <name>L-histidine</name>
        <dbReference type="ChEBI" id="CHEBI:57595"/>
    </ligand>
</feature>
<dbReference type="NCBIfam" id="TIGR00442">
    <property type="entry name" value="hisS"/>
    <property type="match status" value="1"/>
</dbReference>
<feature type="binding site" evidence="11">
    <location>
        <position position="129"/>
    </location>
    <ligand>
        <name>L-histidine</name>
        <dbReference type="ChEBI" id="CHEBI:57595"/>
    </ligand>
</feature>
<dbReference type="CDD" id="cd00773">
    <property type="entry name" value="HisRS-like_core"/>
    <property type="match status" value="1"/>
</dbReference>
<reference evidence="13 14" key="1">
    <citation type="submission" date="2016-10" db="EMBL/GenBank/DDBJ databases">
        <authorList>
            <person name="de Groot N.N."/>
        </authorList>
    </citation>
    <scope>NUCLEOTIDE SEQUENCE [LARGE SCALE GENOMIC DNA]</scope>
    <source>
        <strain evidence="13 14">DSM 19981</strain>
    </source>
</reference>
<dbReference type="InterPro" id="IPR045864">
    <property type="entry name" value="aa-tRNA-synth_II/BPL/LPL"/>
</dbReference>
<dbReference type="AlphaFoldDB" id="A0A1I3YC29"/>
<dbReference type="RefSeq" id="WP_092956555.1">
    <property type="nucleotide sequence ID" value="NZ_FOSQ01000001.1"/>
</dbReference>
<dbReference type="InterPro" id="IPR036621">
    <property type="entry name" value="Anticodon-bd_dom_sf"/>
</dbReference>
<keyword evidence="6 10" id="KW-0067">ATP-binding</keyword>
<evidence type="ECO:0000256" key="11">
    <source>
        <dbReference type="PIRSR" id="PIRSR001549-1"/>
    </source>
</evidence>
<comment type="similarity">
    <text evidence="1 10">Belongs to the class-II aminoacyl-tRNA synthetase family.</text>
</comment>
<dbReference type="CDD" id="cd00859">
    <property type="entry name" value="HisRS_anticodon"/>
    <property type="match status" value="1"/>
</dbReference>
<dbReference type="InterPro" id="IPR015807">
    <property type="entry name" value="His-tRNA-ligase"/>
</dbReference>
<proteinExistence type="inferred from homology"/>
<comment type="subcellular location">
    <subcellularLocation>
        <location evidence="10">Cytoplasm</location>
    </subcellularLocation>
</comment>
<feature type="binding site" evidence="11">
    <location>
        <position position="133"/>
    </location>
    <ligand>
        <name>L-histidine</name>
        <dbReference type="ChEBI" id="CHEBI:57595"/>
    </ligand>
</feature>
<evidence type="ECO:0000256" key="3">
    <source>
        <dbReference type="ARBA" id="ARBA00022490"/>
    </source>
</evidence>
<dbReference type="PANTHER" id="PTHR43707:SF1">
    <property type="entry name" value="HISTIDINE--TRNA LIGASE, MITOCHONDRIAL-RELATED"/>
    <property type="match status" value="1"/>
</dbReference>
<evidence type="ECO:0000256" key="5">
    <source>
        <dbReference type="ARBA" id="ARBA00022741"/>
    </source>
</evidence>
<feature type="binding site" evidence="11">
    <location>
        <begin position="84"/>
        <end position="86"/>
    </location>
    <ligand>
        <name>L-histidine</name>
        <dbReference type="ChEBI" id="CHEBI:57595"/>
    </ligand>
</feature>
<evidence type="ECO:0000256" key="1">
    <source>
        <dbReference type="ARBA" id="ARBA00008226"/>
    </source>
</evidence>
<evidence type="ECO:0000256" key="8">
    <source>
        <dbReference type="ARBA" id="ARBA00023146"/>
    </source>
</evidence>
<dbReference type="PIRSF" id="PIRSF001549">
    <property type="entry name" value="His-tRNA_synth"/>
    <property type="match status" value="1"/>
</dbReference>
<dbReference type="OrthoDB" id="9800814at2"/>
<keyword evidence="8 10" id="KW-0030">Aminoacyl-tRNA synthetase</keyword>
<comment type="catalytic activity">
    <reaction evidence="9 10">
        <text>tRNA(His) + L-histidine + ATP = L-histidyl-tRNA(His) + AMP + diphosphate + H(+)</text>
        <dbReference type="Rhea" id="RHEA:17313"/>
        <dbReference type="Rhea" id="RHEA-COMP:9665"/>
        <dbReference type="Rhea" id="RHEA-COMP:9689"/>
        <dbReference type="ChEBI" id="CHEBI:15378"/>
        <dbReference type="ChEBI" id="CHEBI:30616"/>
        <dbReference type="ChEBI" id="CHEBI:33019"/>
        <dbReference type="ChEBI" id="CHEBI:57595"/>
        <dbReference type="ChEBI" id="CHEBI:78442"/>
        <dbReference type="ChEBI" id="CHEBI:78527"/>
        <dbReference type="ChEBI" id="CHEBI:456215"/>
        <dbReference type="EC" id="6.1.1.21"/>
    </reaction>
</comment>
<keyword evidence="4 10" id="KW-0436">Ligase</keyword>
<dbReference type="SUPFAM" id="SSF52954">
    <property type="entry name" value="Class II aaRS ABD-related"/>
    <property type="match status" value="1"/>
</dbReference>
<evidence type="ECO:0000256" key="6">
    <source>
        <dbReference type="ARBA" id="ARBA00022840"/>
    </source>
</evidence>
<dbReference type="Gene3D" id="3.30.930.10">
    <property type="entry name" value="Bira Bifunctional Protein, Domain 2"/>
    <property type="match status" value="1"/>
</dbReference>
<dbReference type="Gene3D" id="3.40.50.800">
    <property type="entry name" value="Anticodon-binding domain"/>
    <property type="match status" value="1"/>
</dbReference>
<feature type="domain" description="Aminoacyl-transfer RNA synthetases class-II family profile" evidence="12">
    <location>
        <begin position="1"/>
        <end position="332"/>
    </location>
</feature>
<evidence type="ECO:0000313" key="14">
    <source>
        <dbReference type="Proteomes" id="UP000199473"/>
    </source>
</evidence>
<evidence type="ECO:0000256" key="10">
    <source>
        <dbReference type="HAMAP-Rule" id="MF_00127"/>
    </source>
</evidence>
<evidence type="ECO:0000256" key="7">
    <source>
        <dbReference type="ARBA" id="ARBA00022917"/>
    </source>
</evidence>
<evidence type="ECO:0000256" key="4">
    <source>
        <dbReference type="ARBA" id="ARBA00022598"/>
    </source>
</evidence>
<organism evidence="13 14">
    <name type="scientific">Falsiroseomonas stagni DSM 19981</name>
    <dbReference type="NCBI Taxonomy" id="1123062"/>
    <lineage>
        <taxon>Bacteria</taxon>
        <taxon>Pseudomonadati</taxon>
        <taxon>Pseudomonadota</taxon>
        <taxon>Alphaproteobacteria</taxon>
        <taxon>Acetobacterales</taxon>
        <taxon>Roseomonadaceae</taxon>
        <taxon>Falsiroseomonas</taxon>
    </lineage>
</organism>
<dbReference type="STRING" id="1123062.SAMN02745775_1011109"/>
<evidence type="ECO:0000256" key="2">
    <source>
        <dbReference type="ARBA" id="ARBA00011738"/>
    </source>
</evidence>
<accession>A0A1I3YC29</accession>
<dbReference type="Proteomes" id="UP000199473">
    <property type="component" value="Unassembled WGS sequence"/>
</dbReference>
<dbReference type="InterPro" id="IPR004154">
    <property type="entry name" value="Anticodon-bd"/>
</dbReference>
<keyword evidence="7 10" id="KW-0648">Protein biosynthesis</keyword>
<dbReference type="Pfam" id="PF13393">
    <property type="entry name" value="tRNA-synt_His"/>
    <property type="match status" value="1"/>
</dbReference>
<dbReference type="GO" id="GO:0006427">
    <property type="term" value="P:histidyl-tRNA aminoacylation"/>
    <property type="evidence" value="ECO:0007669"/>
    <property type="project" value="UniProtKB-UniRule"/>
</dbReference>
<dbReference type="PROSITE" id="PS50862">
    <property type="entry name" value="AA_TRNA_LIGASE_II"/>
    <property type="match status" value="1"/>
</dbReference>
<dbReference type="InterPro" id="IPR033656">
    <property type="entry name" value="HisRS_anticodon"/>
</dbReference>
<dbReference type="Pfam" id="PF03129">
    <property type="entry name" value="HGTP_anticodon"/>
    <property type="match status" value="1"/>
</dbReference>
<dbReference type="PANTHER" id="PTHR43707">
    <property type="entry name" value="HISTIDYL-TRNA SYNTHETASE"/>
    <property type="match status" value="1"/>
</dbReference>
<feature type="binding site" evidence="11">
    <location>
        <position position="261"/>
    </location>
    <ligand>
        <name>L-histidine</name>
        <dbReference type="ChEBI" id="CHEBI:57595"/>
    </ligand>
</feature>
<evidence type="ECO:0000259" key="12">
    <source>
        <dbReference type="PROSITE" id="PS50862"/>
    </source>
</evidence>
<dbReference type="InterPro" id="IPR041715">
    <property type="entry name" value="HisRS-like_core"/>
</dbReference>
<dbReference type="EC" id="6.1.1.21" evidence="10"/>
<dbReference type="InterPro" id="IPR006195">
    <property type="entry name" value="aa-tRNA-synth_II"/>
</dbReference>
<gene>
    <name evidence="10" type="primary">hisS</name>
    <name evidence="13" type="ORF">SAMN02745775_1011109</name>
</gene>
<feature type="binding site" evidence="11">
    <location>
        <begin position="265"/>
        <end position="266"/>
    </location>
    <ligand>
        <name>L-histidine</name>
        <dbReference type="ChEBI" id="CHEBI:57595"/>
    </ligand>
</feature>
<name>A0A1I3YC29_9PROT</name>
<keyword evidence="14" id="KW-1185">Reference proteome</keyword>
<dbReference type="HAMAP" id="MF_00127">
    <property type="entry name" value="His_tRNA_synth"/>
    <property type="match status" value="1"/>
</dbReference>
<dbReference type="InterPro" id="IPR004516">
    <property type="entry name" value="HisRS/HisZ"/>
</dbReference>
<dbReference type="GO" id="GO:0005524">
    <property type="term" value="F:ATP binding"/>
    <property type="evidence" value="ECO:0007669"/>
    <property type="project" value="UniProtKB-UniRule"/>
</dbReference>
<dbReference type="SUPFAM" id="SSF55681">
    <property type="entry name" value="Class II aaRS and biotin synthetases"/>
    <property type="match status" value="1"/>
</dbReference>
<dbReference type="GO" id="GO:0004821">
    <property type="term" value="F:histidine-tRNA ligase activity"/>
    <property type="evidence" value="ECO:0007669"/>
    <property type="project" value="UniProtKB-UniRule"/>
</dbReference>
<keyword evidence="3 10" id="KW-0963">Cytoplasm</keyword>
<keyword evidence="5 10" id="KW-0547">Nucleotide-binding</keyword>
<dbReference type="EMBL" id="FOSQ01000001">
    <property type="protein sequence ID" value="SFK28756.1"/>
    <property type="molecule type" value="Genomic_DNA"/>
</dbReference>
<protein>
    <recommendedName>
        <fullName evidence="10">Histidine--tRNA ligase</fullName>
        <ecNumber evidence="10">6.1.1.21</ecNumber>
    </recommendedName>
    <alternativeName>
        <fullName evidence="10">Histidyl-tRNA synthetase</fullName>
        <shortName evidence="10">HisRS</shortName>
    </alternativeName>
</protein>
<evidence type="ECO:0000256" key="9">
    <source>
        <dbReference type="ARBA" id="ARBA00047639"/>
    </source>
</evidence>
<comment type="subunit">
    <text evidence="2 10">Homodimer.</text>
</comment>
<dbReference type="GO" id="GO:0005737">
    <property type="term" value="C:cytoplasm"/>
    <property type="evidence" value="ECO:0007669"/>
    <property type="project" value="UniProtKB-SubCell"/>
</dbReference>
<sequence length="415" mass="45108">MASTPLQPVRGTRDLIGEDFRRYHHVVTAARRITGLYGFEEWATPIFEDTRVFARSLGETSDVVSKEMYSFTDRGGDSITLRPENTAGVCRALVSNGLTQSNLPRKVFYAGPMFRYERPQKGRYRQFHQIGAEILGAAEPLADAEVIAAGWNILEALGISDGVVLEINTLGDAESRDAYRTALVAHFTAHKDSLSEDSRIRLEKNPMRILDSKDEGDRRIVATAPTIQPYLTPAASAFFAAVLKHLETLGVPTRENPRIVRGLDYYSHTAFEFVTDRLGAQGTVMAGGRYDGLVEEMGGPATPSVGWAAGVERLSMLLAASPAAPRPVAVIPVSEAQEPAAIQLTQQLRAAGVTAEIAYKGNLKRRMERANKIGARAALILGEDEVAQGVVQLRDLDAGTQDRIPPAEAVARLIG</sequence>
<evidence type="ECO:0000313" key="13">
    <source>
        <dbReference type="EMBL" id="SFK28756.1"/>
    </source>
</evidence>